<proteinExistence type="inferred from homology"/>
<dbReference type="Gene3D" id="3.90.70.80">
    <property type="match status" value="1"/>
</dbReference>
<dbReference type="Proteomes" id="UP001154282">
    <property type="component" value="Unassembled WGS sequence"/>
</dbReference>
<feature type="domain" description="OTU" evidence="3">
    <location>
        <begin position="34"/>
        <end position="120"/>
    </location>
</feature>
<evidence type="ECO:0000313" key="5">
    <source>
        <dbReference type="Proteomes" id="UP001154282"/>
    </source>
</evidence>
<dbReference type="InterPro" id="IPR038765">
    <property type="entry name" value="Papain-like_cys_pep_sf"/>
</dbReference>
<keyword evidence="2" id="KW-0812">Transmembrane</keyword>
<dbReference type="EMBL" id="CAMGYJ010000005">
    <property type="protein sequence ID" value="CAI0411931.1"/>
    <property type="molecule type" value="Genomic_DNA"/>
</dbReference>
<sequence>SVQHLPKINGEIPTQDEEVSDHQRLLDRLKVYFLVENKVQGDGNCQFRALSDQLYRSTEYHKVVRHRVVDQLRSCSEMYEGYVPMAYSDYLKNMCKYVYFLLDIFFLSISYSCLHLFAFH</sequence>
<protein>
    <recommendedName>
        <fullName evidence="3">OTU domain-containing protein</fullName>
    </recommendedName>
</protein>
<dbReference type="InterPro" id="IPR050704">
    <property type="entry name" value="Peptidase_C85-like"/>
</dbReference>
<keyword evidence="2" id="KW-0472">Membrane</keyword>
<name>A0AAV0JQ76_9ROSI</name>
<evidence type="ECO:0000313" key="4">
    <source>
        <dbReference type="EMBL" id="CAI0411931.1"/>
    </source>
</evidence>
<feature type="transmembrane region" description="Helical" evidence="2">
    <location>
        <begin position="97"/>
        <end position="118"/>
    </location>
</feature>
<comment type="caution">
    <text evidence="4">The sequence shown here is derived from an EMBL/GenBank/DDBJ whole genome shotgun (WGS) entry which is preliminary data.</text>
</comment>
<evidence type="ECO:0000259" key="3">
    <source>
        <dbReference type="PROSITE" id="PS50802"/>
    </source>
</evidence>
<gene>
    <name evidence="4" type="ORF">LITE_LOCUS15348</name>
</gene>
<dbReference type="InterPro" id="IPR003323">
    <property type="entry name" value="OTU_dom"/>
</dbReference>
<dbReference type="PANTHER" id="PTHR12419">
    <property type="entry name" value="OTU DOMAIN CONTAINING PROTEIN"/>
    <property type="match status" value="1"/>
</dbReference>
<dbReference type="PROSITE" id="PS50802">
    <property type="entry name" value="OTU"/>
    <property type="match status" value="1"/>
</dbReference>
<dbReference type="SUPFAM" id="SSF54001">
    <property type="entry name" value="Cysteine proteinases"/>
    <property type="match status" value="1"/>
</dbReference>
<organism evidence="4 5">
    <name type="scientific">Linum tenue</name>
    <dbReference type="NCBI Taxonomy" id="586396"/>
    <lineage>
        <taxon>Eukaryota</taxon>
        <taxon>Viridiplantae</taxon>
        <taxon>Streptophyta</taxon>
        <taxon>Embryophyta</taxon>
        <taxon>Tracheophyta</taxon>
        <taxon>Spermatophyta</taxon>
        <taxon>Magnoliopsida</taxon>
        <taxon>eudicotyledons</taxon>
        <taxon>Gunneridae</taxon>
        <taxon>Pentapetalae</taxon>
        <taxon>rosids</taxon>
        <taxon>fabids</taxon>
        <taxon>Malpighiales</taxon>
        <taxon>Linaceae</taxon>
        <taxon>Linum</taxon>
    </lineage>
</organism>
<keyword evidence="5" id="KW-1185">Reference proteome</keyword>
<evidence type="ECO:0000256" key="2">
    <source>
        <dbReference type="SAM" id="Phobius"/>
    </source>
</evidence>
<dbReference type="GO" id="GO:0004843">
    <property type="term" value="F:cysteine-type deubiquitinase activity"/>
    <property type="evidence" value="ECO:0007669"/>
    <property type="project" value="TreeGrafter"/>
</dbReference>
<dbReference type="Pfam" id="PF02338">
    <property type="entry name" value="OTU"/>
    <property type="match status" value="1"/>
</dbReference>
<evidence type="ECO:0000256" key="1">
    <source>
        <dbReference type="ARBA" id="ARBA00010407"/>
    </source>
</evidence>
<dbReference type="GO" id="GO:0016579">
    <property type="term" value="P:protein deubiquitination"/>
    <property type="evidence" value="ECO:0007669"/>
    <property type="project" value="TreeGrafter"/>
</dbReference>
<reference evidence="4" key="1">
    <citation type="submission" date="2022-08" db="EMBL/GenBank/DDBJ databases">
        <authorList>
            <person name="Gutierrez-Valencia J."/>
        </authorList>
    </citation>
    <scope>NUCLEOTIDE SEQUENCE</scope>
</reference>
<feature type="non-terminal residue" evidence="4">
    <location>
        <position position="1"/>
    </location>
</feature>
<dbReference type="AlphaFoldDB" id="A0AAV0JQ76"/>
<accession>A0AAV0JQ76</accession>
<comment type="similarity">
    <text evidence="1">Belongs to the peptidase C85 family.</text>
</comment>
<dbReference type="PANTHER" id="PTHR12419:SF111">
    <property type="entry name" value="OVARIAN TUMOR DOMAIN-CONTAINING DEUBIQUITINATING ENZYME 9"/>
    <property type="match status" value="1"/>
</dbReference>
<keyword evidence="2" id="KW-1133">Transmembrane helix</keyword>